<dbReference type="PATRIC" id="fig|452652.3.peg.6634"/>
<feature type="compositionally biased region" description="Low complexity" evidence="2">
    <location>
        <begin position="60"/>
        <end position="76"/>
    </location>
</feature>
<dbReference type="RefSeq" id="WP_014139666.1">
    <property type="nucleotide sequence ID" value="NC_016109.1"/>
</dbReference>
<proteinExistence type="predicted"/>
<evidence type="ECO:0000256" key="2">
    <source>
        <dbReference type="SAM" id="MobiDB-lite"/>
    </source>
</evidence>
<gene>
    <name evidence="4" type="ordered locus">KSE_66110</name>
</gene>
<feature type="compositionally biased region" description="Acidic residues" evidence="2">
    <location>
        <begin position="77"/>
        <end position="94"/>
    </location>
</feature>
<sequence>MRTTVMVPVERVFCDAHIARDGSEVEAKDCLTLAGHAWDLCLEHSIVFSRYLRDALGSPAEPASAAPVAAETTTPEAEQEDRQDDTEEDMAEAEPEVRPTVLVSGEIPGYEWDDAREAVRNLGYEVVGRADASTVLIICGEGAERATKKMRDAVEFGIPCFDATRPGAFRDAVCSGEFKGGDPLPRPVRKDAQAVRSERSTLKSEAQAIREWATAQGLAVSAKGPISGSVRHAYRVATRNDQQAA</sequence>
<dbReference type="GO" id="GO:0016746">
    <property type="term" value="F:acyltransferase activity"/>
    <property type="evidence" value="ECO:0007669"/>
    <property type="project" value="InterPro"/>
</dbReference>
<dbReference type="KEGG" id="ksk:KSE_66110"/>
<dbReference type="Gene3D" id="4.10.320.10">
    <property type="entry name" value="E3-binding domain"/>
    <property type="match status" value="1"/>
</dbReference>
<dbReference type="Proteomes" id="UP000007076">
    <property type="component" value="Chromosome"/>
</dbReference>
<organism evidence="4 5">
    <name type="scientific">Kitasatospora setae (strain ATCC 33774 / DSM 43861 / JCM 3304 / KCC A-0304 / NBRC 14216 / KM-6054)</name>
    <name type="common">Streptomyces setae</name>
    <dbReference type="NCBI Taxonomy" id="452652"/>
    <lineage>
        <taxon>Bacteria</taxon>
        <taxon>Bacillati</taxon>
        <taxon>Actinomycetota</taxon>
        <taxon>Actinomycetes</taxon>
        <taxon>Kitasatosporales</taxon>
        <taxon>Streptomycetaceae</taxon>
        <taxon>Kitasatospora</taxon>
    </lineage>
</organism>
<dbReference type="InterPro" id="IPR036625">
    <property type="entry name" value="E3-bd_dom_sf"/>
</dbReference>
<keyword evidence="5" id="KW-1185">Reference proteome</keyword>
<feature type="region of interest" description="Disordered" evidence="2">
    <location>
        <begin position="60"/>
        <end position="99"/>
    </location>
</feature>
<dbReference type="InterPro" id="IPR055370">
    <property type="entry name" value="Lsr2_DNA-bd"/>
</dbReference>
<dbReference type="HOGENOM" id="CLU_1132421_0_0_11"/>
<dbReference type="eggNOG" id="ENOG5031E3Y">
    <property type="taxonomic scope" value="Bacteria"/>
</dbReference>
<reference evidence="4" key="1">
    <citation type="journal article" date="2010" name="DNA Res.">
        <title>Genome sequence of Kitasatospora setae NBRC 14216T: an evolutionary snapshot of the family Streptomycetaceae.</title>
        <authorList>
            <person name="Ichikawa N."/>
            <person name="Oguchi A."/>
            <person name="Ikeda H."/>
            <person name="Ishikawa J."/>
            <person name="Kitani S."/>
            <person name="Watanabe Y."/>
            <person name="Nakamura S."/>
            <person name="Katano Y."/>
            <person name="Kishi E."/>
            <person name="Sasagawa M."/>
            <person name="Ankai A."/>
            <person name="Fukui S."/>
            <person name="Hashimoto Y."/>
            <person name="Kamata S."/>
            <person name="Otoguro M."/>
            <person name="Tanikawa S."/>
            <person name="Nihira T."/>
            <person name="Horinouchi S."/>
            <person name="Ohnishi Y."/>
            <person name="Hayakawa M."/>
            <person name="Kuzuyama T."/>
            <person name="Arisawa A."/>
            <person name="Nomoto F."/>
            <person name="Miura H."/>
            <person name="Takahashi Y."/>
            <person name="Fujita N."/>
        </authorList>
    </citation>
    <scope>NUCLEOTIDE SEQUENCE [LARGE SCALE GENOMIC DNA]</scope>
    <source>
        <strain evidence="4">KM-6054</strain>
    </source>
</reference>
<dbReference type="Pfam" id="PF23359">
    <property type="entry name" value="Lsr2_DNA-bd"/>
    <property type="match status" value="1"/>
</dbReference>
<accession>E4N2I6</accession>
<dbReference type="EMBL" id="AP010968">
    <property type="protein sequence ID" value="BAJ32370.1"/>
    <property type="molecule type" value="Genomic_DNA"/>
</dbReference>
<evidence type="ECO:0000259" key="3">
    <source>
        <dbReference type="Pfam" id="PF23359"/>
    </source>
</evidence>
<feature type="domain" description="Lsr2 DNA-binding" evidence="3">
    <location>
        <begin position="203"/>
        <end position="237"/>
    </location>
</feature>
<evidence type="ECO:0000313" key="4">
    <source>
        <dbReference type="EMBL" id="BAJ32370.1"/>
    </source>
</evidence>
<dbReference type="InterPro" id="IPR036420">
    <property type="entry name" value="BRCT_dom_sf"/>
</dbReference>
<keyword evidence="1" id="KW-0238">DNA-binding</keyword>
<protein>
    <recommendedName>
        <fullName evidence="3">Lsr2 DNA-binding domain-containing protein</fullName>
    </recommendedName>
</protein>
<name>E4N2I6_KITSK</name>
<dbReference type="Gene3D" id="3.40.50.10190">
    <property type="entry name" value="BRCT domain"/>
    <property type="match status" value="1"/>
</dbReference>
<dbReference type="SUPFAM" id="SSF52113">
    <property type="entry name" value="BRCT domain"/>
    <property type="match status" value="1"/>
</dbReference>
<evidence type="ECO:0000256" key="1">
    <source>
        <dbReference type="ARBA" id="ARBA00023125"/>
    </source>
</evidence>
<evidence type="ECO:0000313" key="5">
    <source>
        <dbReference type="Proteomes" id="UP000007076"/>
    </source>
</evidence>
<dbReference type="GO" id="GO:0003677">
    <property type="term" value="F:DNA binding"/>
    <property type="evidence" value="ECO:0007669"/>
    <property type="project" value="UniProtKB-KW"/>
</dbReference>
<dbReference type="AlphaFoldDB" id="E4N2I6"/>